<proteinExistence type="predicted"/>
<reference evidence="1 2" key="1">
    <citation type="journal article" date="2010" name="Nat. Biotechnol.">
        <title>Genome sequence of the model mushroom Schizophyllum commune.</title>
        <authorList>
            <person name="Ohm R.A."/>
            <person name="de Jong J.F."/>
            <person name="Lugones L.G."/>
            <person name="Aerts A."/>
            <person name="Kothe E."/>
            <person name="Stajich J.E."/>
            <person name="de Vries R.P."/>
            <person name="Record E."/>
            <person name="Levasseur A."/>
            <person name="Baker S.E."/>
            <person name="Bartholomew K.A."/>
            <person name="Coutinho P.M."/>
            <person name="Erdmann S."/>
            <person name="Fowler T.J."/>
            <person name="Gathman A.C."/>
            <person name="Lombard V."/>
            <person name="Henrissat B."/>
            <person name="Knabe N."/>
            <person name="Kuees U."/>
            <person name="Lilly W.W."/>
            <person name="Lindquist E."/>
            <person name="Lucas S."/>
            <person name="Magnuson J.K."/>
            <person name="Piumi F."/>
            <person name="Raudaskoski M."/>
            <person name="Salamov A."/>
            <person name="Schmutz J."/>
            <person name="Schwarze F.W.M.R."/>
            <person name="vanKuyk P.A."/>
            <person name="Horton J.S."/>
            <person name="Grigoriev I.V."/>
            <person name="Woesten H.A.B."/>
        </authorList>
    </citation>
    <scope>NUCLEOTIDE SEQUENCE [LARGE SCALE GENOMIC DNA]</scope>
    <source>
        <strain evidence="2">H4-8 / FGSC 9210</strain>
    </source>
</reference>
<keyword evidence="2" id="KW-1185">Reference proteome</keyword>
<dbReference type="RefSeq" id="XP_003029251.1">
    <property type="nucleotide sequence ID" value="XM_003029205.1"/>
</dbReference>
<protein>
    <submittedName>
        <fullName evidence="1">Uncharacterized protein</fullName>
    </submittedName>
</protein>
<dbReference type="HOGENOM" id="CLU_1611739_0_0_1"/>
<dbReference type="InParanoid" id="D8QBF4"/>
<feature type="non-terminal residue" evidence="1">
    <location>
        <position position="165"/>
    </location>
</feature>
<name>D8QBF4_SCHCM</name>
<dbReference type="VEuPathDB" id="FungiDB:SCHCODRAFT_02585158"/>
<evidence type="ECO:0000313" key="1">
    <source>
        <dbReference type="EMBL" id="EFI94348.1"/>
    </source>
</evidence>
<dbReference type="AlphaFoldDB" id="D8QBF4"/>
<accession>D8QBF4</accession>
<dbReference type="Proteomes" id="UP000007431">
    <property type="component" value="Unassembled WGS sequence"/>
</dbReference>
<dbReference type="GeneID" id="9594001"/>
<evidence type="ECO:0000313" key="2">
    <source>
        <dbReference type="Proteomes" id="UP000007431"/>
    </source>
</evidence>
<organism evidence="2">
    <name type="scientific">Schizophyllum commune (strain H4-8 / FGSC 9210)</name>
    <name type="common">Split gill fungus</name>
    <dbReference type="NCBI Taxonomy" id="578458"/>
    <lineage>
        <taxon>Eukaryota</taxon>
        <taxon>Fungi</taxon>
        <taxon>Dikarya</taxon>
        <taxon>Basidiomycota</taxon>
        <taxon>Agaricomycotina</taxon>
        <taxon>Agaricomycetes</taxon>
        <taxon>Agaricomycetidae</taxon>
        <taxon>Agaricales</taxon>
        <taxon>Schizophyllaceae</taxon>
        <taxon>Schizophyllum</taxon>
    </lineage>
</organism>
<dbReference type="KEGG" id="scm:SCHCO_02585158"/>
<gene>
    <name evidence="1" type="ORF">SCHCODRAFT_111220</name>
</gene>
<sequence length="165" mass="19860">MLDALLGIRSRMSWYWEEGLLMERYTLLRDLLEPVETLVLRNMFSYSADTLYGILLLPRRLRAFYFVGGQHEYYLQLVVFYNRIAPFAGDREEWEQDRELLQEIWRSRTALRNCATPSHLRILVPMAWTDFKEVLEVPATLIGYDGKDEERRRDWNVLQWIFAFD</sequence>
<dbReference type="EMBL" id="GL377309">
    <property type="protein sequence ID" value="EFI94348.1"/>
    <property type="molecule type" value="Genomic_DNA"/>
</dbReference>